<dbReference type="EMBL" id="QEAQ01000239">
    <property type="protein sequence ID" value="TPX53249.1"/>
    <property type="molecule type" value="Genomic_DNA"/>
</dbReference>
<evidence type="ECO:0000256" key="1">
    <source>
        <dbReference type="SAM" id="MobiDB-lite"/>
    </source>
</evidence>
<name>A0A507DNE9_9FUNG</name>
<gene>
    <name evidence="2" type="ORF">PhCBS80983_g06339</name>
</gene>
<reference evidence="2 3" key="1">
    <citation type="journal article" date="2019" name="Sci. Rep.">
        <title>Comparative genomics of chytrid fungi reveal insights into the obligate biotrophic and pathogenic lifestyle of Synchytrium endobioticum.</title>
        <authorList>
            <person name="van de Vossenberg B.T.L.H."/>
            <person name="Warris S."/>
            <person name="Nguyen H.D.T."/>
            <person name="van Gent-Pelzer M.P.E."/>
            <person name="Joly D.L."/>
            <person name="van de Geest H.C."/>
            <person name="Bonants P.J.M."/>
            <person name="Smith D.S."/>
            <person name="Levesque C.A."/>
            <person name="van der Lee T.A.J."/>
        </authorList>
    </citation>
    <scope>NUCLEOTIDE SEQUENCE [LARGE SCALE GENOMIC DNA]</scope>
    <source>
        <strain evidence="2 3">CBS 809.83</strain>
    </source>
</reference>
<protein>
    <submittedName>
        <fullName evidence="2">Uncharacterized protein</fullName>
    </submittedName>
</protein>
<keyword evidence="3" id="KW-1185">Reference proteome</keyword>
<accession>A0A507DNE9</accession>
<proteinExistence type="predicted"/>
<evidence type="ECO:0000313" key="2">
    <source>
        <dbReference type="EMBL" id="TPX53249.1"/>
    </source>
</evidence>
<organism evidence="2 3">
    <name type="scientific">Powellomyces hirtus</name>
    <dbReference type="NCBI Taxonomy" id="109895"/>
    <lineage>
        <taxon>Eukaryota</taxon>
        <taxon>Fungi</taxon>
        <taxon>Fungi incertae sedis</taxon>
        <taxon>Chytridiomycota</taxon>
        <taxon>Chytridiomycota incertae sedis</taxon>
        <taxon>Chytridiomycetes</taxon>
        <taxon>Spizellomycetales</taxon>
        <taxon>Powellomycetaceae</taxon>
        <taxon>Powellomyces</taxon>
    </lineage>
</organism>
<dbReference type="Proteomes" id="UP000318582">
    <property type="component" value="Unassembled WGS sequence"/>
</dbReference>
<sequence>MAAKRKGIGPITETSDIGINIKSSKSIKSEKRIPSPISDTGDQFDTPAWSGSPTRHLLHPERETRMPESSGKFTRKYQEWFNNGSQPYTSWTNIDWSKKLKRSHSNYMPSKKPQPQEAVVESDKSSASTDTEAEDNTQAEQDYVKALVDKYAVAKKPQDGDVEPEPVEKPVKKKRVGTPKQIEHLKGAREKAVIVRKQLAEKRRREEAEQKEKDEQNCIVKEAMRLQELEKQSKALKKKAGTIKADNVKGDVVENVDGVFSIRDLTTSNEKINITKDKVTEEEELSVVFPPKETLVAPLVQDFEGIKLQHDETMKVMHNMLGIDYQDPLYLNMLLKLDL</sequence>
<dbReference type="AlphaFoldDB" id="A0A507DNE9"/>
<feature type="region of interest" description="Disordered" evidence="1">
    <location>
        <begin position="104"/>
        <end position="187"/>
    </location>
</feature>
<evidence type="ECO:0000313" key="3">
    <source>
        <dbReference type="Proteomes" id="UP000318582"/>
    </source>
</evidence>
<feature type="region of interest" description="Disordered" evidence="1">
    <location>
        <begin position="21"/>
        <end position="71"/>
    </location>
</feature>
<comment type="caution">
    <text evidence="2">The sequence shown here is derived from an EMBL/GenBank/DDBJ whole genome shotgun (WGS) entry which is preliminary data.</text>
</comment>